<keyword evidence="3 8" id="KW-0812">Transmembrane</keyword>
<evidence type="ECO:0000313" key="10">
    <source>
        <dbReference type="EMBL" id="RNF06456.1"/>
    </source>
</evidence>
<dbReference type="AlphaFoldDB" id="A0A3R7KEQ6"/>
<dbReference type="InterPro" id="IPR027417">
    <property type="entry name" value="P-loop_NTPase"/>
</dbReference>
<dbReference type="GO" id="GO:0005524">
    <property type="term" value="F:ATP binding"/>
    <property type="evidence" value="ECO:0007669"/>
    <property type="project" value="UniProtKB-KW"/>
</dbReference>
<keyword evidence="6 8" id="KW-1133">Transmembrane helix</keyword>
<sequence>MITRELLDKNEPAQPLLRHSAASLSLQTIASADANEKPIESVLGVTLTFKDITCTLCEKQGVKREILRGISGHVRSGELLAILGPSGAGKSTLLDILAQRQGKGTVGGKVLVNGSPINPGSFRRISGYVQQEDLLRSYLTVRESIFFAAQLRTPPSLTKAELHARTERIMRVLGIDSVQDVHVGSEVVRGISGGERKRCAIAMELVASPDLILLDEPTTGLDAFTALHLLTTLKDLALAGVAIIFSIHQPRSSAFRLFDQILLLNDRGEEAYFGRALGAIPFLASLGIMPSLPDNPADFLLDTVAVPPEVDLLDGGEWVQRYHVVCAYDGPDVAMAFRDKLLTGVEQEIDAVNDAFRDAETQRLPPAELSPYFRGVWTQIRVVALRAVINKLRDPISTFATIVAATFFALLIGSVYFRLGLDQSSVRNRMGMLFFVVMNTTFSSLGGLGLLMAERAIFIREHSNGMYRAVAYFIGKILQDVPISVLANFMFDAIVYFMVGLQPRADKFFLFYLVCTLTMLNSYALCLFVSNLSRDMQVANIVAPLVFVLYLLPSGGVLMSVDNLPIIWRWIKYVSFVRYSLEALVINEFDGLMFTCAANETYCVRDGTTYAELQGFHVADFWWTVAASAGSVVVYLVLAYAALVLLRTRNVA</sequence>
<dbReference type="EC" id="3.6.1.3" evidence="10"/>
<dbReference type="Gene3D" id="3.40.50.300">
    <property type="entry name" value="P-loop containing nucleotide triphosphate hydrolases"/>
    <property type="match status" value="1"/>
</dbReference>
<evidence type="ECO:0000256" key="6">
    <source>
        <dbReference type="ARBA" id="ARBA00022989"/>
    </source>
</evidence>
<dbReference type="Proteomes" id="UP000283634">
    <property type="component" value="Unassembled WGS sequence"/>
</dbReference>
<dbReference type="VEuPathDB" id="TriTrypDB:TRSC58_05607"/>
<keyword evidence="5 10" id="KW-0067">ATP-binding</keyword>
<feature type="transmembrane region" description="Helical" evidence="8">
    <location>
        <begin position="473"/>
        <end position="497"/>
    </location>
</feature>
<dbReference type="EMBL" id="MKGL01000108">
    <property type="protein sequence ID" value="RNF06456.1"/>
    <property type="molecule type" value="Genomic_DNA"/>
</dbReference>
<comment type="subcellular location">
    <subcellularLocation>
        <location evidence="1">Membrane</location>
        <topology evidence="1">Multi-pass membrane protein</topology>
    </subcellularLocation>
</comment>
<dbReference type="InterPro" id="IPR003593">
    <property type="entry name" value="AAA+_ATPase"/>
</dbReference>
<dbReference type="PANTHER" id="PTHR48041">
    <property type="entry name" value="ABC TRANSPORTER G FAMILY MEMBER 28"/>
    <property type="match status" value="1"/>
</dbReference>
<dbReference type="InterPro" id="IPR003439">
    <property type="entry name" value="ABC_transporter-like_ATP-bd"/>
</dbReference>
<dbReference type="Pfam" id="PF00005">
    <property type="entry name" value="ABC_tran"/>
    <property type="match status" value="1"/>
</dbReference>
<dbReference type="PROSITE" id="PS50893">
    <property type="entry name" value="ABC_TRANSPORTER_2"/>
    <property type="match status" value="1"/>
</dbReference>
<evidence type="ECO:0000256" key="1">
    <source>
        <dbReference type="ARBA" id="ARBA00004141"/>
    </source>
</evidence>
<dbReference type="Pfam" id="PF01061">
    <property type="entry name" value="ABC2_membrane"/>
    <property type="match status" value="1"/>
</dbReference>
<dbReference type="InterPro" id="IPR013525">
    <property type="entry name" value="ABC2_TM"/>
</dbReference>
<dbReference type="GO" id="GO:0016887">
    <property type="term" value="F:ATP hydrolysis activity"/>
    <property type="evidence" value="ECO:0007669"/>
    <property type="project" value="InterPro"/>
</dbReference>
<comment type="caution">
    <text evidence="10">The sequence shown here is derived from an EMBL/GenBank/DDBJ whole genome shotgun (WGS) entry which is preliminary data.</text>
</comment>
<evidence type="ECO:0000256" key="2">
    <source>
        <dbReference type="ARBA" id="ARBA00022448"/>
    </source>
</evidence>
<evidence type="ECO:0000256" key="5">
    <source>
        <dbReference type="ARBA" id="ARBA00022840"/>
    </source>
</evidence>
<accession>A0A3R7KEQ6</accession>
<evidence type="ECO:0000313" key="11">
    <source>
        <dbReference type="Proteomes" id="UP000283634"/>
    </source>
</evidence>
<dbReference type="GO" id="GO:0016020">
    <property type="term" value="C:membrane"/>
    <property type="evidence" value="ECO:0007669"/>
    <property type="project" value="UniProtKB-SubCell"/>
</dbReference>
<evidence type="ECO:0000256" key="7">
    <source>
        <dbReference type="ARBA" id="ARBA00023136"/>
    </source>
</evidence>
<dbReference type="RefSeq" id="XP_029239265.1">
    <property type="nucleotide sequence ID" value="XM_029380860.1"/>
</dbReference>
<reference evidence="10 11" key="1">
    <citation type="journal article" date="2018" name="BMC Genomics">
        <title>Genomic comparison of Trypanosoma conorhini and Trypanosoma rangeli to Trypanosoma cruzi strains of high and low virulence.</title>
        <authorList>
            <person name="Bradwell K.R."/>
            <person name="Koparde V.N."/>
            <person name="Matveyev A.V."/>
            <person name="Serrano M.G."/>
            <person name="Alves J.M."/>
            <person name="Parikh H."/>
            <person name="Huang B."/>
            <person name="Lee V."/>
            <person name="Espinosa-Alvarez O."/>
            <person name="Ortiz P.A."/>
            <person name="Costa-Martins A.G."/>
            <person name="Teixeira M.M."/>
            <person name="Buck G.A."/>
        </authorList>
    </citation>
    <scope>NUCLEOTIDE SEQUENCE [LARGE SCALE GENOMIC DNA]</scope>
    <source>
        <strain evidence="10 11">AM80</strain>
    </source>
</reference>
<feature type="domain" description="ABC transporter" evidence="9">
    <location>
        <begin position="47"/>
        <end position="292"/>
    </location>
</feature>
<keyword evidence="10" id="KW-0378">Hydrolase</keyword>
<evidence type="ECO:0000256" key="3">
    <source>
        <dbReference type="ARBA" id="ARBA00022692"/>
    </source>
</evidence>
<dbReference type="GO" id="GO:0140359">
    <property type="term" value="F:ABC-type transporter activity"/>
    <property type="evidence" value="ECO:0007669"/>
    <property type="project" value="InterPro"/>
</dbReference>
<feature type="transmembrane region" description="Helical" evidence="8">
    <location>
        <begin position="431"/>
        <end position="453"/>
    </location>
</feature>
<keyword evidence="11" id="KW-1185">Reference proteome</keyword>
<dbReference type="SMART" id="SM00382">
    <property type="entry name" value="AAA"/>
    <property type="match status" value="1"/>
</dbReference>
<dbReference type="GeneID" id="40327843"/>
<feature type="transmembrane region" description="Helical" evidence="8">
    <location>
        <begin position="541"/>
        <end position="561"/>
    </location>
</feature>
<name>A0A3R7KEQ6_TRYRA</name>
<evidence type="ECO:0000259" key="9">
    <source>
        <dbReference type="PROSITE" id="PS50893"/>
    </source>
</evidence>
<dbReference type="SUPFAM" id="SSF52540">
    <property type="entry name" value="P-loop containing nucleoside triphosphate hydrolases"/>
    <property type="match status" value="1"/>
</dbReference>
<dbReference type="InterPro" id="IPR050352">
    <property type="entry name" value="ABCG_transporters"/>
</dbReference>
<feature type="transmembrane region" description="Helical" evidence="8">
    <location>
        <begin position="396"/>
        <end position="419"/>
    </location>
</feature>
<keyword evidence="2" id="KW-0813">Transport</keyword>
<dbReference type="CDD" id="cd03213">
    <property type="entry name" value="ABCG_EPDR"/>
    <property type="match status" value="1"/>
</dbReference>
<dbReference type="OrthoDB" id="184675at2759"/>
<evidence type="ECO:0000256" key="8">
    <source>
        <dbReference type="SAM" id="Phobius"/>
    </source>
</evidence>
<feature type="transmembrane region" description="Helical" evidence="8">
    <location>
        <begin position="621"/>
        <end position="646"/>
    </location>
</feature>
<evidence type="ECO:0000256" key="4">
    <source>
        <dbReference type="ARBA" id="ARBA00022741"/>
    </source>
</evidence>
<proteinExistence type="predicted"/>
<protein>
    <submittedName>
        <fullName evidence="10">Putative ATP-binding cassette protein</fullName>
        <ecNumber evidence="10">3.6.1.3</ecNumber>
    </submittedName>
</protein>
<feature type="transmembrane region" description="Helical" evidence="8">
    <location>
        <begin position="509"/>
        <end position="529"/>
    </location>
</feature>
<dbReference type="OMA" id="YRLLCWI"/>
<gene>
    <name evidence="10" type="ORF">TraAM80_03910</name>
</gene>
<dbReference type="PANTHER" id="PTHR48041:SF139">
    <property type="entry name" value="PROTEIN SCARLET"/>
    <property type="match status" value="1"/>
</dbReference>
<keyword evidence="4" id="KW-0547">Nucleotide-binding</keyword>
<organism evidence="10 11">
    <name type="scientific">Trypanosoma rangeli</name>
    <dbReference type="NCBI Taxonomy" id="5698"/>
    <lineage>
        <taxon>Eukaryota</taxon>
        <taxon>Discoba</taxon>
        <taxon>Euglenozoa</taxon>
        <taxon>Kinetoplastea</taxon>
        <taxon>Metakinetoplastina</taxon>
        <taxon>Trypanosomatida</taxon>
        <taxon>Trypanosomatidae</taxon>
        <taxon>Trypanosoma</taxon>
        <taxon>Herpetosoma</taxon>
    </lineage>
</organism>
<keyword evidence="7 8" id="KW-0472">Membrane</keyword>